<protein>
    <submittedName>
        <fullName evidence="1">Uncharacterized protein</fullName>
    </submittedName>
</protein>
<reference evidence="1 2" key="1">
    <citation type="submission" date="2019-04" db="EMBL/GenBank/DDBJ databases">
        <title>Friends and foes A comparative genomics study of 23 Aspergillus species from section Flavi.</title>
        <authorList>
            <consortium name="DOE Joint Genome Institute"/>
            <person name="Kjaerbolling I."/>
            <person name="Vesth T."/>
            <person name="Frisvad J.C."/>
            <person name="Nybo J.L."/>
            <person name="Theobald S."/>
            <person name="Kildgaard S."/>
            <person name="Isbrandt T."/>
            <person name="Kuo A."/>
            <person name="Sato A."/>
            <person name="Lyhne E.K."/>
            <person name="Kogle M.E."/>
            <person name="Wiebenga A."/>
            <person name="Kun R.S."/>
            <person name="Lubbers R.J."/>
            <person name="Makela M.R."/>
            <person name="Barry K."/>
            <person name="Chovatia M."/>
            <person name="Clum A."/>
            <person name="Daum C."/>
            <person name="Haridas S."/>
            <person name="He G."/>
            <person name="LaButti K."/>
            <person name="Lipzen A."/>
            <person name="Mondo S."/>
            <person name="Riley R."/>
            <person name="Salamov A."/>
            <person name="Simmons B.A."/>
            <person name="Magnuson J.K."/>
            <person name="Henrissat B."/>
            <person name="Mortensen U.H."/>
            <person name="Larsen T.O."/>
            <person name="Devries R.P."/>
            <person name="Grigoriev I.V."/>
            <person name="Machida M."/>
            <person name="Baker S.E."/>
            <person name="Andersen M.R."/>
        </authorList>
    </citation>
    <scope>NUCLEOTIDE SEQUENCE [LARGE SCALE GENOMIC DNA]</scope>
    <source>
        <strain evidence="1 2">CBS 151.66</strain>
    </source>
</reference>
<dbReference type="Proteomes" id="UP000326565">
    <property type="component" value="Unassembled WGS sequence"/>
</dbReference>
<keyword evidence="2" id="KW-1185">Reference proteome</keyword>
<dbReference type="AlphaFoldDB" id="A0A5N5X1M0"/>
<name>A0A5N5X1M0_9EURO</name>
<evidence type="ECO:0000313" key="1">
    <source>
        <dbReference type="EMBL" id="KAB8073270.1"/>
    </source>
</evidence>
<dbReference type="EMBL" id="ML732230">
    <property type="protein sequence ID" value="KAB8073270.1"/>
    <property type="molecule type" value="Genomic_DNA"/>
</dbReference>
<accession>A0A5N5X1M0</accession>
<organism evidence="1 2">
    <name type="scientific">Aspergillus leporis</name>
    <dbReference type="NCBI Taxonomy" id="41062"/>
    <lineage>
        <taxon>Eukaryota</taxon>
        <taxon>Fungi</taxon>
        <taxon>Dikarya</taxon>
        <taxon>Ascomycota</taxon>
        <taxon>Pezizomycotina</taxon>
        <taxon>Eurotiomycetes</taxon>
        <taxon>Eurotiomycetidae</taxon>
        <taxon>Eurotiales</taxon>
        <taxon>Aspergillaceae</taxon>
        <taxon>Aspergillus</taxon>
        <taxon>Aspergillus subgen. Circumdati</taxon>
    </lineage>
</organism>
<proteinExistence type="predicted"/>
<sequence>MSCRSSIIASGPIHSYIFICYVPTIDGICISRQIMFYCGHISAHAQPSCGIMARHGVGGDYHHHNRGQFSAQRSQKHGSIKVKHPSAILGYVHSHKPGPSFAEGITSPSESRKSLVPRKSNLTYPIPLEQTVRTRTPPARGLFTYMTTLLCTKL</sequence>
<evidence type="ECO:0000313" key="2">
    <source>
        <dbReference type="Proteomes" id="UP000326565"/>
    </source>
</evidence>
<gene>
    <name evidence="1" type="ORF">BDV29DRAFT_139317</name>
</gene>